<dbReference type="Pfam" id="PF19458">
    <property type="entry name" value="DUF5995"/>
    <property type="match status" value="1"/>
</dbReference>
<dbReference type="RefSeq" id="WP_311939103.1">
    <property type="nucleotide sequence ID" value="NZ_JAVSCK010000003.1"/>
</dbReference>
<evidence type="ECO:0000313" key="1">
    <source>
        <dbReference type="EMBL" id="MFD1162594.1"/>
    </source>
</evidence>
<organism evidence="1 2">
    <name type="scientific">Hwangdonia seohaensis</name>
    <dbReference type="NCBI Taxonomy" id="1240727"/>
    <lineage>
        <taxon>Bacteria</taxon>
        <taxon>Pseudomonadati</taxon>
        <taxon>Bacteroidota</taxon>
        <taxon>Flavobacteriia</taxon>
        <taxon>Flavobacteriales</taxon>
        <taxon>Flavobacteriaceae</taxon>
        <taxon>Hwangdonia</taxon>
    </lineage>
</organism>
<dbReference type="EMBL" id="JBHTLJ010000003">
    <property type="protein sequence ID" value="MFD1162594.1"/>
    <property type="molecule type" value="Genomic_DNA"/>
</dbReference>
<reference evidence="2" key="1">
    <citation type="journal article" date="2019" name="Int. J. Syst. Evol. Microbiol.">
        <title>The Global Catalogue of Microorganisms (GCM) 10K type strain sequencing project: providing services to taxonomists for standard genome sequencing and annotation.</title>
        <authorList>
            <consortium name="The Broad Institute Genomics Platform"/>
            <consortium name="The Broad Institute Genome Sequencing Center for Infectious Disease"/>
            <person name="Wu L."/>
            <person name="Ma J."/>
        </authorList>
    </citation>
    <scope>NUCLEOTIDE SEQUENCE [LARGE SCALE GENOMIC DNA]</scope>
    <source>
        <strain evidence="2">CCUG 63246</strain>
    </source>
</reference>
<name>A0ABW3RBZ6_9FLAO</name>
<protein>
    <submittedName>
        <fullName evidence="1">DUF5995 family protein</fullName>
    </submittedName>
</protein>
<gene>
    <name evidence="1" type="ORF">ACFQ2E_09215</name>
</gene>
<keyword evidence="2" id="KW-1185">Reference proteome</keyword>
<evidence type="ECO:0000313" key="2">
    <source>
        <dbReference type="Proteomes" id="UP001597163"/>
    </source>
</evidence>
<accession>A0ABW3RBZ6</accession>
<sequence length="257" mass="29117">MVANTIDEVIDILGDIIESSRNDESTLGYFACLYQKVTISVKDKLHTNYFDDDARMEQLDVLFANRYLLAYTDYKQGKPITKSWDMAFQASSNNSLIVLQHLLLGMNAHINLDLGIAAAEISDASSINTLHSDFNKINGVLASLVEEVQEDLSKIWPTLVKILKFANKVDDFFINFSMSIARDGAWKFANELVAQKELKSREHYMALRDDKIAALSKSITVHKIVVRLIFFIVRIGERGKPSDKIKALERVVKNRTK</sequence>
<comment type="caution">
    <text evidence="1">The sequence shown here is derived from an EMBL/GenBank/DDBJ whole genome shotgun (WGS) entry which is preliminary data.</text>
</comment>
<dbReference type="InterPro" id="IPR046037">
    <property type="entry name" value="DUF5995"/>
</dbReference>
<proteinExistence type="predicted"/>
<dbReference type="Proteomes" id="UP001597163">
    <property type="component" value="Unassembled WGS sequence"/>
</dbReference>